<dbReference type="STRING" id="1399860.A0A2C5YFW7"/>
<protein>
    <recommendedName>
        <fullName evidence="8">L-ornithine N(5)-oxygenase</fullName>
    </recommendedName>
</protein>
<dbReference type="Proteomes" id="UP000226192">
    <property type="component" value="Unassembled WGS sequence"/>
</dbReference>
<keyword evidence="2" id="KW-0285">Flavoprotein</keyword>
<dbReference type="AlphaFoldDB" id="A0A2C5YFW7"/>
<keyword evidence="3" id="KW-0274">FAD</keyword>
<evidence type="ECO:0000256" key="2">
    <source>
        <dbReference type="ARBA" id="ARBA00022630"/>
    </source>
</evidence>
<dbReference type="Pfam" id="PF00743">
    <property type="entry name" value="FMO-like"/>
    <property type="match status" value="1"/>
</dbReference>
<dbReference type="InterPro" id="IPR020946">
    <property type="entry name" value="Flavin_mOase-like"/>
</dbReference>
<dbReference type="InterPro" id="IPR051209">
    <property type="entry name" value="FAD-bind_Monooxygenase_sf"/>
</dbReference>
<evidence type="ECO:0000256" key="3">
    <source>
        <dbReference type="ARBA" id="ARBA00022827"/>
    </source>
</evidence>
<organism evidence="6 7">
    <name type="scientific">Ophiocordyceps australis</name>
    <dbReference type="NCBI Taxonomy" id="1399860"/>
    <lineage>
        <taxon>Eukaryota</taxon>
        <taxon>Fungi</taxon>
        <taxon>Dikarya</taxon>
        <taxon>Ascomycota</taxon>
        <taxon>Pezizomycotina</taxon>
        <taxon>Sordariomycetes</taxon>
        <taxon>Hypocreomycetidae</taxon>
        <taxon>Hypocreales</taxon>
        <taxon>Ophiocordycipitaceae</taxon>
        <taxon>Ophiocordyceps</taxon>
    </lineage>
</organism>
<sequence>MDDKSTYSQFACIGSGFSAICLGATLKRWYGISDIRLFERHGDLGGTWFINSYPGCACDVPSILYSLSFAPNPEWSSTFPGAHELWLYLKKVADDYDLTPKISFKTRVVRCEWLEESSRWRIHYERVDAGTSESFVHECQFLFSGSGILTQPSIPKLPGMESFGGSLFHASRWPAHLDMRGKRVVIVGNGCTAAQIIPSIVEQTSHLTQVVRSKHWIVPAAVVPDTKTFRWFCRNVPGFLVSMRFIVFAVLEETFRTFFVSSASNKLRAAQQAKVEHFMRSKVPEKYHHLVIPDFELSCKRRIFDAGYLDSMHSPKLTITDDAVAEVLPAAIRTKSGAKIDADVIVLATGYQTNDFMHGIDLVGRRGIDMREHWESFGGAEAYNCSAMNDFPNFFMILGPNTATGHTSTILAIENSVNYALRIIKPVLDGDATAAEVKREAEARYSKEMQRDLQQTVWFGNCSSWYTKLKADGTRWNATTYPRFQGEFWYKCLFPNYNDWQYTMTPGSTRRRFLRKTYKILSWAVYILLGIGLGVTVRDNGFNFANYLPYLYQSYLELKRRLSF</sequence>
<dbReference type="Gene3D" id="3.50.50.60">
    <property type="entry name" value="FAD/NAD(P)-binding domain"/>
    <property type="match status" value="3"/>
</dbReference>
<reference evidence="6 7" key="1">
    <citation type="submission" date="2017-06" db="EMBL/GenBank/DDBJ databases">
        <title>Ant-infecting Ophiocordyceps genomes reveal a high diversity of potential behavioral manipulation genes and a possible major role for enterotoxins.</title>
        <authorList>
            <person name="De Bekker C."/>
            <person name="Evans H.C."/>
            <person name="Brachmann A."/>
            <person name="Hughes D.P."/>
        </authorList>
    </citation>
    <scope>NUCLEOTIDE SEQUENCE [LARGE SCALE GENOMIC DNA]</scope>
    <source>
        <strain evidence="6 7">Map64</strain>
    </source>
</reference>
<dbReference type="PANTHER" id="PTHR42877">
    <property type="entry name" value="L-ORNITHINE N(5)-MONOOXYGENASE-RELATED"/>
    <property type="match status" value="1"/>
</dbReference>
<evidence type="ECO:0000313" key="6">
    <source>
        <dbReference type="EMBL" id="PHH66380.1"/>
    </source>
</evidence>
<keyword evidence="7" id="KW-1185">Reference proteome</keyword>
<keyword evidence="5" id="KW-0812">Transmembrane</keyword>
<dbReference type="GO" id="GO:0050661">
    <property type="term" value="F:NADP binding"/>
    <property type="evidence" value="ECO:0007669"/>
    <property type="project" value="InterPro"/>
</dbReference>
<proteinExistence type="inferred from homology"/>
<comment type="caution">
    <text evidence="6">The sequence shown here is derived from an EMBL/GenBank/DDBJ whole genome shotgun (WGS) entry which is preliminary data.</text>
</comment>
<gene>
    <name evidence="6" type="ORF">CDD81_7435</name>
</gene>
<dbReference type="InterPro" id="IPR036188">
    <property type="entry name" value="FAD/NAD-bd_sf"/>
</dbReference>
<evidence type="ECO:0000256" key="1">
    <source>
        <dbReference type="ARBA" id="ARBA00010139"/>
    </source>
</evidence>
<keyword evidence="5" id="KW-1133">Transmembrane helix</keyword>
<feature type="transmembrane region" description="Helical" evidence="5">
    <location>
        <begin position="520"/>
        <end position="537"/>
    </location>
</feature>
<evidence type="ECO:0000313" key="7">
    <source>
        <dbReference type="Proteomes" id="UP000226192"/>
    </source>
</evidence>
<comment type="similarity">
    <text evidence="1">Belongs to the FAD-binding monooxygenase family.</text>
</comment>
<evidence type="ECO:0000256" key="4">
    <source>
        <dbReference type="ARBA" id="ARBA00023002"/>
    </source>
</evidence>
<dbReference type="PANTHER" id="PTHR42877:SF10">
    <property type="entry name" value="L-ORNITHINE N(5)-OXYGENASE"/>
    <property type="match status" value="1"/>
</dbReference>
<dbReference type="EMBL" id="NJET01000008">
    <property type="protein sequence ID" value="PHH66380.1"/>
    <property type="molecule type" value="Genomic_DNA"/>
</dbReference>
<dbReference type="OrthoDB" id="74360at2759"/>
<dbReference type="SUPFAM" id="SSF51905">
    <property type="entry name" value="FAD/NAD(P)-binding domain"/>
    <property type="match status" value="2"/>
</dbReference>
<keyword evidence="4" id="KW-0560">Oxidoreductase</keyword>
<accession>A0A2C5YFW7</accession>
<dbReference type="GO" id="GO:0004499">
    <property type="term" value="F:N,N-dimethylaniline monooxygenase activity"/>
    <property type="evidence" value="ECO:0007669"/>
    <property type="project" value="InterPro"/>
</dbReference>
<name>A0A2C5YFW7_9HYPO</name>
<keyword evidence="5" id="KW-0472">Membrane</keyword>
<evidence type="ECO:0000256" key="5">
    <source>
        <dbReference type="SAM" id="Phobius"/>
    </source>
</evidence>
<evidence type="ECO:0008006" key="8">
    <source>
        <dbReference type="Google" id="ProtNLM"/>
    </source>
</evidence>
<dbReference type="GO" id="GO:0050660">
    <property type="term" value="F:flavin adenine dinucleotide binding"/>
    <property type="evidence" value="ECO:0007669"/>
    <property type="project" value="InterPro"/>
</dbReference>